<evidence type="ECO:0000256" key="1">
    <source>
        <dbReference type="ARBA" id="ARBA00009512"/>
    </source>
</evidence>
<keyword evidence="4" id="KW-0699">rRNA-binding</keyword>
<evidence type="ECO:0000256" key="4">
    <source>
        <dbReference type="HAMAP-Rule" id="MF_00360"/>
    </source>
</evidence>
<dbReference type="Gene3D" id="3.30.70.60">
    <property type="match status" value="1"/>
</dbReference>
<dbReference type="InterPro" id="IPR020814">
    <property type="entry name" value="Ribosomal_S6_plastid/chlpt"/>
</dbReference>
<dbReference type="GO" id="GO:0003735">
    <property type="term" value="F:structural constituent of ribosome"/>
    <property type="evidence" value="ECO:0007669"/>
    <property type="project" value="InterPro"/>
</dbReference>
<sequence>MSKYEIMLIVDPKADASVATNLLNEVFGKDVKKAEKLELTELAYPINKSKHAQYVYAEVETNPANIAEFTRKANILKTLWRQLVINLDSEKGYGKEVKVKKTSKRDSSFAKKPAKTEKVASN</sequence>
<evidence type="ECO:0000313" key="6">
    <source>
        <dbReference type="Proteomes" id="UP000184322"/>
    </source>
</evidence>
<proteinExistence type="inferred from homology"/>
<dbReference type="KEGG" id="mpul:BLA55_03040"/>
<dbReference type="OrthoDB" id="9812702at2"/>
<dbReference type="SUPFAM" id="SSF54995">
    <property type="entry name" value="Ribosomal protein S6"/>
    <property type="match status" value="1"/>
</dbReference>
<keyword evidence="4" id="KW-0687">Ribonucleoprotein</keyword>
<comment type="function">
    <text evidence="2 4">Binds together with bS18 to 16S ribosomal RNA.</text>
</comment>
<dbReference type="InterPro" id="IPR035980">
    <property type="entry name" value="Ribosomal_bS6_sf"/>
</dbReference>
<evidence type="ECO:0000313" key="5">
    <source>
        <dbReference type="EMBL" id="APJ38613.1"/>
    </source>
</evidence>
<dbReference type="GO" id="GO:0005840">
    <property type="term" value="C:ribosome"/>
    <property type="evidence" value="ECO:0007669"/>
    <property type="project" value="UniProtKB-KW"/>
</dbReference>
<organism evidence="5 6">
    <name type="scientific">Mycoplasmopsis pullorum</name>
    <dbReference type="NCBI Taxonomy" id="48003"/>
    <lineage>
        <taxon>Bacteria</taxon>
        <taxon>Bacillati</taxon>
        <taxon>Mycoplasmatota</taxon>
        <taxon>Mycoplasmoidales</taxon>
        <taxon>Metamycoplasmataceae</taxon>
        <taxon>Mycoplasmopsis</taxon>
    </lineage>
</organism>
<name>A0A1L4FSM8_9BACT</name>
<dbReference type="AlphaFoldDB" id="A0A1L4FSM8"/>
<dbReference type="CDD" id="cd00473">
    <property type="entry name" value="bS6"/>
    <property type="match status" value="1"/>
</dbReference>
<gene>
    <name evidence="4" type="primary">rpsF</name>
    <name evidence="5" type="ORF">BLA55_03040</name>
</gene>
<evidence type="ECO:0000256" key="2">
    <source>
        <dbReference type="ARBA" id="ARBA00035104"/>
    </source>
</evidence>
<keyword evidence="4 5" id="KW-0689">Ribosomal protein</keyword>
<dbReference type="NCBIfam" id="TIGR00166">
    <property type="entry name" value="S6"/>
    <property type="match status" value="1"/>
</dbReference>
<dbReference type="Pfam" id="PF01250">
    <property type="entry name" value="Ribosomal_S6"/>
    <property type="match status" value="1"/>
</dbReference>
<dbReference type="InterPro" id="IPR014717">
    <property type="entry name" value="Transl_elong_EF1B/ribsomal_bS6"/>
</dbReference>
<protein>
    <recommendedName>
        <fullName evidence="3 4">Small ribosomal subunit protein bS6</fullName>
    </recommendedName>
</protein>
<dbReference type="RefSeq" id="WP_073372616.1">
    <property type="nucleotide sequence ID" value="NZ_CP017813.1"/>
</dbReference>
<comment type="similarity">
    <text evidence="1 4">Belongs to the bacterial ribosomal protein bS6 family.</text>
</comment>
<reference evidence="6" key="1">
    <citation type="submission" date="2016-10" db="EMBL/GenBank/DDBJ databases">
        <authorList>
            <person name="Beylefeld A."/>
            <person name="Abolnik C."/>
        </authorList>
    </citation>
    <scope>NUCLEOTIDE SEQUENCE [LARGE SCALE GENOMIC DNA]</scope>
    <source>
        <strain evidence="6">B359_6</strain>
    </source>
</reference>
<dbReference type="GO" id="GO:0019843">
    <property type="term" value="F:rRNA binding"/>
    <property type="evidence" value="ECO:0007669"/>
    <property type="project" value="UniProtKB-UniRule"/>
</dbReference>
<evidence type="ECO:0000256" key="3">
    <source>
        <dbReference type="ARBA" id="ARBA00035294"/>
    </source>
</evidence>
<keyword evidence="6" id="KW-1185">Reference proteome</keyword>
<dbReference type="InterPro" id="IPR000529">
    <property type="entry name" value="Ribosomal_bS6"/>
</dbReference>
<dbReference type="HAMAP" id="MF_00360">
    <property type="entry name" value="Ribosomal_bS6"/>
    <property type="match status" value="1"/>
</dbReference>
<dbReference type="Proteomes" id="UP000184322">
    <property type="component" value="Chromosome"/>
</dbReference>
<dbReference type="STRING" id="48003.BLA55_03040"/>
<dbReference type="GO" id="GO:1990904">
    <property type="term" value="C:ribonucleoprotein complex"/>
    <property type="evidence" value="ECO:0007669"/>
    <property type="project" value="UniProtKB-KW"/>
</dbReference>
<keyword evidence="4" id="KW-0694">RNA-binding</keyword>
<accession>A0A1L4FSM8</accession>
<dbReference type="EMBL" id="CP017813">
    <property type="protein sequence ID" value="APJ38613.1"/>
    <property type="molecule type" value="Genomic_DNA"/>
</dbReference>
<dbReference type="GO" id="GO:0006412">
    <property type="term" value="P:translation"/>
    <property type="evidence" value="ECO:0007669"/>
    <property type="project" value="UniProtKB-UniRule"/>
</dbReference>